<proteinExistence type="predicted"/>
<name>A0A2G9H605_9LAMI</name>
<dbReference type="Proteomes" id="UP000231279">
    <property type="component" value="Unassembled WGS sequence"/>
</dbReference>
<dbReference type="STRING" id="429701.A0A2G9H605"/>
<keyword evidence="3" id="KW-0812">Transmembrane</keyword>
<sequence>MASSSSSAAASSSVINGRNRAAVAPAIGWPDLQPPPPMAEAHAVYVQELYRDPAPRPLLRLELSFLCRTITWGLLLFLAIASFSVLMWLIFHPTFPQLYVNSATMSAVTITGSVVTAECNITLLLTNPNRHLSTLYDRMEIFLVYPSQQVVLSKIYPPPFVQPRRNRTTIQINLSIIDVDLGNEVVKAMKQDLDRGTLSFEIKIFAVVRFRNGKWKTKRQFMRAYCGGVSFAFTSNNKAGIFLNPYQECEVYLYAK</sequence>
<dbReference type="PANTHER" id="PTHR31234">
    <property type="entry name" value="LATE EMBRYOGENESIS ABUNDANT (LEA) HYDROXYPROLINE-RICH GLYCOPROTEIN FAMILY"/>
    <property type="match status" value="1"/>
</dbReference>
<keyword evidence="2 3" id="KW-0472">Membrane</keyword>
<keyword evidence="5" id="KW-1185">Reference proteome</keyword>
<evidence type="ECO:0000256" key="2">
    <source>
        <dbReference type="ARBA" id="ARBA00023136"/>
    </source>
</evidence>
<dbReference type="InterPro" id="IPR044839">
    <property type="entry name" value="NDR1-like"/>
</dbReference>
<evidence type="ECO:0000256" key="3">
    <source>
        <dbReference type="SAM" id="Phobius"/>
    </source>
</evidence>
<dbReference type="GO" id="GO:0098542">
    <property type="term" value="P:defense response to other organism"/>
    <property type="evidence" value="ECO:0007669"/>
    <property type="project" value="InterPro"/>
</dbReference>
<evidence type="ECO:0000256" key="1">
    <source>
        <dbReference type="ARBA" id="ARBA00004370"/>
    </source>
</evidence>
<comment type="subcellular location">
    <subcellularLocation>
        <location evidence="1">Membrane</location>
    </subcellularLocation>
</comment>
<gene>
    <name evidence="4" type="ORF">CDL12_14432</name>
</gene>
<dbReference type="OrthoDB" id="695142at2759"/>
<feature type="transmembrane region" description="Helical" evidence="3">
    <location>
        <begin position="103"/>
        <end position="125"/>
    </location>
</feature>
<organism evidence="4 5">
    <name type="scientific">Handroanthus impetiginosus</name>
    <dbReference type="NCBI Taxonomy" id="429701"/>
    <lineage>
        <taxon>Eukaryota</taxon>
        <taxon>Viridiplantae</taxon>
        <taxon>Streptophyta</taxon>
        <taxon>Embryophyta</taxon>
        <taxon>Tracheophyta</taxon>
        <taxon>Spermatophyta</taxon>
        <taxon>Magnoliopsida</taxon>
        <taxon>eudicotyledons</taxon>
        <taxon>Gunneridae</taxon>
        <taxon>Pentapetalae</taxon>
        <taxon>asterids</taxon>
        <taxon>lamiids</taxon>
        <taxon>Lamiales</taxon>
        <taxon>Bignoniaceae</taxon>
        <taxon>Crescentiina</taxon>
        <taxon>Tabebuia alliance</taxon>
        <taxon>Handroanthus</taxon>
    </lineage>
</organism>
<evidence type="ECO:0000313" key="5">
    <source>
        <dbReference type="Proteomes" id="UP000231279"/>
    </source>
</evidence>
<dbReference type="PANTHER" id="PTHR31234:SF55">
    <property type="entry name" value="LATE EMBRYOGENESIS ABUNDANT (LEA) HYDROXYPROLINE-RICH GLYCOPROTEIN FAMILY"/>
    <property type="match status" value="1"/>
</dbReference>
<accession>A0A2G9H605</accession>
<evidence type="ECO:0000313" key="4">
    <source>
        <dbReference type="EMBL" id="PIN12952.1"/>
    </source>
</evidence>
<dbReference type="GO" id="GO:0005886">
    <property type="term" value="C:plasma membrane"/>
    <property type="evidence" value="ECO:0007669"/>
    <property type="project" value="TreeGrafter"/>
</dbReference>
<reference evidence="5" key="1">
    <citation type="journal article" date="2018" name="Gigascience">
        <title>Genome assembly of the Pink Ipe (Handroanthus impetiginosus, Bignoniaceae), a highly valued, ecologically keystone Neotropical timber forest tree.</title>
        <authorList>
            <person name="Silva-Junior O.B."/>
            <person name="Grattapaglia D."/>
            <person name="Novaes E."/>
            <person name="Collevatti R.G."/>
        </authorList>
    </citation>
    <scope>NUCLEOTIDE SEQUENCE [LARGE SCALE GENOMIC DNA]</scope>
    <source>
        <strain evidence="5">cv. UFG-1</strain>
    </source>
</reference>
<protein>
    <submittedName>
        <fullName evidence="4">Uncharacterized protein</fullName>
    </submittedName>
</protein>
<keyword evidence="3" id="KW-1133">Transmembrane helix</keyword>
<comment type="caution">
    <text evidence="4">The sequence shown here is derived from an EMBL/GenBank/DDBJ whole genome shotgun (WGS) entry which is preliminary data.</text>
</comment>
<dbReference type="AlphaFoldDB" id="A0A2G9H605"/>
<dbReference type="EMBL" id="NKXS01002576">
    <property type="protein sequence ID" value="PIN12952.1"/>
    <property type="molecule type" value="Genomic_DNA"/>
</dbReference>
<feature type="transmembrane region" description="Helical" evidence="3">
    <location>
        <begin position="65"/>
        <end position="91"/>
    </location>
</feature>